<feature type="transmembrane region" description="Helical" evidence="6">
    <location>
        <begin position="20"/>
        <end position="41"/>
    </location>
</feature>
<accession>A0ABW3E907</accession>
<comment type="subcellular location">
    <subcellularLocation>
        <location evidence="1">Cell membrane</location>
        <topology evidence="1">Multi-pass membrane protein</topology>
    </subcellularLocation>
</comment>
<dbReference type="RefSeq" id="WP_137638661.1">
    <property type="nucleotide sequence ID" value="NZ_BJDN01000033.1"/>
</dbReference>
<dbReference type="Proteomes" id="UP001597104">
    <property type="component" value="Unassembled WGS sequence"/>
</dbReference>
<feature type="transmembrane region" description="Helical" evidence="6">
    <location>
        <begin position="225"/>
        <end position="248"/>
    </location>
</feature>
<keyword evidence="5 6" id="KW-0472">Membrane</keyword>
<feature type="transmembrane region" description="Helical" evidence="6">
    <location>
        <begin position="89"/>
        <end position="107"/>
    </location>
</feature>
<sequence>MRVIQRVFASLRYHWRYSLLFGVLATIFLVGGLSTLIVQALQNQALGLFEQRIAIIDQRSNNATRWSILRQLLHIRQAIVSDTGNIYNYLFWGFALLILLLSIISLIQRKHEFSIYQLAGKNTADISFQFALENLFLFVITSFVVVIVLLCVQTLYLNGMVQLNQYWFTQSLPANLKTLLQSNSGQAWREFNQLFQHQFTTFNGHLLLFDQGIRSSSSLADYDRFLWVLLWQGSALVFLVSYLSASIYNWGIGRKALRT</sequence>
<dbReference type="InterPro" id="IPR003838">
    <property type="entry name" value="ABC3_permease_C"/>
</dbReference>
<feature type="transmembrane region" description="Helical" evidence="6">
    <location>
        <begin position="135"/>
        <end position="157"/>
    </location>
</feature>
<evidence type="ECO:0000313" key="9">
    <source>
        <dbReference type="Proteomes" id="UP001597104"/>
    </source>
</evidence>
<evidence type="ECO:0000256" key="5">
    <source>
        <dbReference type="ARBA" id="ARBA00023136"/>
    </source>
</evidence>
<organism evidence="8 9">
    <name type="scientific">Loigolactobacillus binensis</name>
    <dbReference type="NCBI Taxonomy" id="2559922"/>
    <lineage>
        <taxon>Bacteria</taxon>
        <taxon>Bacillati</taxon>
        <taxon>Bacillota</taxon>
        <taxon>Bacilli</taxon>
        <taxon>Lactobacillales</taxon>
        <taxon>Lactobacillaceae</taxon>
        <taxon>Loigolactobacillus</taxon>
    </lineage>
</organism>
<evidence type="ECO:0000256" key="1">
    <source>
        <dbReference type="ARBA" id="ARBA00004651"/>
    </source>
</evidence>
<evidence type="ECO:0000256" key="6">
    <source>
        <dbReference type="SAM" id="Phobius"/>
    </source>
</evidence>
<keyword evidence="4 6" id="KW-1133">Transmembrane helix</keyword>
<reference evidence="9" key="1">
    <citation type="journal article" date="2019" name="Int. J. Syst. Evol. Microbiol.">
        <title>The Global Catalogue of Microorganisms (GCM) 10K type strain sequencing project: providing services to taxonomists for standard genome sequencing and annotation.</title>
        <authorList>
            <consortium name="The Broad Institute Genomics Platform"/>
            <consortium name="The Broad Institute Genome Sequencing Center for Infectious Disease"/>
            <person name="Wu L."/>
            <person name="Ma J."/>
        </authorList>
    </citation>
    <scope>NUCLEOTIDE SEQUENCE [LARGE SCALE GENOMIC DNA]</scope>
    <source>
        <strain evidence="9">CCM 8925</strain>
    </source>
</reference>
<name>A0ABW3E907_9LACO</name>
<evidence type="ECO:0000259" key="7">
    <source>
        <dbReference type="Pfam" id="PF02687"/>
    </source>
</evidence>
<evidence type="ECO:0000256" key="2">
    <source>
        <dbReference type="ARBA" id="ARBA00022475"/>
    </source>
</evidence>
<keyword evidence="9" id="KW-1185">Reference proteome</keyword>
<proteinExistence type="predicted"/>
<evidence type="ECO:0000256" key="4">
    <source>
        <dbReference type="ARBA" id="ARBA00022989"/>
    </source>
</evidence>
<comment type="caution">
    <text evidence="8">The sequence shown here is derived from an EMBL/GenBank/DDBJ whole genome shotgun (WGS) entry which is preliminary data.</text>
</comment>
<evidence type="ECO:0000256" key="3">
    <source>
        <dbReference type="ARBA" id="ARBA00022692"/>
    </source>
</evidence>
<gene>
    <name evidence="8" type="ORF">ACFQZ7_02820</name>
</gene>
<feature type="domain" description="ABC3 transporter permease C-terminal" evidence="7">
    <location>
        <begin position="95"/>
        <end position="178"/>
    </location>
</feature>
<dbReference type="Pfam" id="PF02687">
    <property type="entry name" value="FtsX"/>
    <property type="match status" value="1"/>
</dbReference>
<protein>
    <submittedName>
        <fullName evidence="8">FtsX-like permease family protein</fullName>
    </submittedName>
</protein>
<dbReference type="EMBL" id="JBHTIO010000014">
    <property type="protein sequence ID" value="MFD0896666.1"/>
    <property type="molecule type" value="Genomic_DNA"/>
</dbReference>
<evidence type="ECO:0000313" key="8">
    <source>
        <dbReference type="EMBL" id="MFD0896666.1"/>
    </source>
</evidence>
<keyword evidence="2" id="KW-1003">Cell membrane</keyword>
<keyword evidence="3 6" id="KW-0812">Transmembrane</keyword>